<proteinExistence type="predicted"/>
<feature type="signal peptide" evidence="1">
    <location>
        <begin position="1"/>
        <end position="31"/>
    </location>
</feature>
<keyword evidence="1" id="KW-0732">Signal</keyword>
<evidence type="ECO:0000313" key="2">
    <source>
        <dbReference type="EMBL" id="OMO51842.1"/>
    </source>
</evidence>
<dbReference type="Gene3D" id="1.10.630.10">
    <property type="entry name" value="Cytochrome P450"/>
    <property type="match status" value="1"/>
</dbReference>
<accession>A0A1R3G183</accession>
<feature type="chain" id="PRO_5012413044" evidence="1">
    <location>
        <begin position="32"/>
        <end position="119"/>
    </location>
</feature>
<dbReference type="AlphaFoldDB" id="A0A1R3G183"/>
<dbReference type="InterPro" id="IPR036396">
    <property type="entry name" value="Cyt_P450_sf"/>
</dbReference>
<dbReference type="SUPFAM" id="SSF48264">
    <property type="entry name" value="Cytochrome P450"/>
    <property type="match status" value="1"/>
</dbReference>
<dbReference type="GO" id="GO:0020037">
    <property type="term" value="F:heme binding"/>
    <property type="evidence" value="ECO:0007669"/>
    <property type="project" value="InterPro"/>
</dbReference>
<dbReference type="Proteomes" id="UP000187203">
    <property type="component" value="Unassembled WGS sequence"/>
</dbReference>
<keyword evidence="3" id="KW-1185">Reference proteome</keyword>
<protein>
    <submittedName>
        <fullName evidence="2">Cytochrome P450</fullName>
    </submittedName>
</protein>
<evidence type="ECO:0000256" key="1">
    <source>
        <dbReference type="SAM" id="SignalP"/>
    </source>
</evidence>
<evidence type="ECO:0000313" key="3">
    <source>
        <dbReference type="Proteomes" id="UP000187203"/>
    </source>
</evidence>
<dbReference type="GO" id="GO:0016705">
    <property type="term" value="F:oxidoreductase activity, acting on paired donors, with incorporation or reduction of molecular oxygen"/>
    <property type="evidence" value="ECO:0007669"/>
    <property type="project" value="InterPro"/>
</dbReference>
<sequence>MGRERMRDCPEWAAWLCVPSVLLCVNTSVLCEGRLSGVCAGCSMNLEIGLMCMGGGRRACPGKNLAYATMNIAIASIIQCIDLKVIASRHLLTETSLRIHRVIGRKNQSVEKRGHETLL</sequence>
<name>A0A1R3G183_9ROSI</name>
<dbReference type="OrthoDB" id="3934656at2759"/>
<comment type="caution">
    <text evidence="2">The sequence shown here is derived from an EMBL/GenBank/DDBJ whole genome shotgun (WGS) entry which is preliminary data.</text>
</comment>
<organism evidence="2 3">
    <name type="scientific">Corchorus olitorius</name>
    <dbReference type="NCBI Taxonomy" id="93759"/>
    <lineage>
        <taxon>Eukaryota</taxon>
        <taxon>Viridiplantae</taxon>
        <taxon>Streptophyta</taxon>
        <taxon>Embryophyta</taxon>
        <taxon>Tracheophyta</taxon>
        <taxon>Spermatophyta</taxon>
        <taxon>Magnoliopsida</taxon>
        <taxon>eudicotyledons</taxon>
        <taxon>Gunneridae</taxon>
        <taxon>Pentapetalae</taxon>
        <taxon>rosids</taxon>
        <taxon>malvids</taxon>
        <taxon>Malvales</taxon>
        <taxon>Malvaceae</taxon>
        <taxon>Grewioideae</taxon>
        <taxon>Apeibeae</taxon>
        <taxon>Corchorus</taxon>
    </lineage>
</organism>
<gene>
    <name evidence="2" type="ORF">COLO4_37495</name>
</gene>
<dbReference type="EMBL" id="AWUE01024024">
    <property type="protein sequence ID" value="OMO51842.1"/>
    <property type="molecule type" value="Genomic_DNA"/>
</dbReference>
<reference evidence="3" key="1">
    <citation type="submission" date="2013-09" db="EMBL/GenBank/DDBJ databases">
        <title>Corchorus olitorius genome sequencing.</title>
        <authorList>
            <person name="Alam M."/>
            <person name="Haque M.S."/>
            <person name="Islam M.S."/>
            <person name="Emdad E.M."/>
            <person name="Islam M.M."/>
            <person name="Ahmed B."/>
            <person name="Halim A."/>
            <person name="Hossen Q.M.M."/>
            <person name="Hossain M.Z."/>
            <person name="Ahmed R."/>
            <person name="Khan M.M."/>
            <person name="Islam R."/>
            <person name="Rashid M.M."/>
            <person name="Khan S.A."/>
            <person name="Rahman M.S."/>
            <person name="Alam M."/>
            <person name="Yahiya A.S."/>
            <person name="Khan M.S."/>
            <person name="Azam M.S."/>
            <person name="Haque T."/>
            <person name="Lashkar M.Z.H."/>
            <person name="Akhand A.I."/>
            <person name="Morshed G."/>
            <person name="Roy S."/>
            <person name="Uddin K.S."/>
            <person name="Rabeya T."/>
            <person name="Hossain A.S."/>
            <person name="Chowdhury A."/>
            <person name="Snigdha A.R."/>
            <person name="Mortoza M.S."/>
            <person name="Matin S.A."/>
            <person name="Hoque S.M.E."/>
            <person name="Islam M.K."/>
            <person name="Roy D.K."/>
            <person name="Haider R."/>
            <person name="Moosa M.M."/>
            <person name="Elias S.M."/>
            <person name="Hasan A.M."/>
            <person name="Jahan S."/>
            <person name="Shafiuddin M."/>
            <person name="Mahmood N."/>
            <person name="Shommy N.S."/>
        </authorList>
    </citation>
    <scope>NUCLEOTIDE SEQUENCE [LARGE SCALE GENOMIC DNA]</scope>
    <source>
        <strain evidence="3">cv. O-4</strain>
    </source>
</reference>
<dbReference type="GO" id="GO:0005506">
    <property type="term" value="F:iron ion binding"/>
    <property type="evidence" value="ECO:0007669"/>
    <property type="project" value="InterPro"/>
</dbReference>
<dbReference type="GO" id="GO:0004497">
    <property type="term" value="F:monooxygenase activity"/>
    <property type="evidence" value="ECO:0007669"/>
    <property type="project" value="InterPro"/>
</dbReference>